<evidence type="ECO:0000256" key="1">
    <source>
        <dbReference type="ARBA" id="ARBA00022801"/>
    </source>
</evidence>
<dbReference type="InterPro" id="IPR036264">
    <property type="entry name" value="Bact_exopeptidase_dim_dom"/>
</dbReference>
<keyword evidence="2" id="KW-0732">Signal</keyword>
<dbReference type="InterPro" id="IPR017439">
    <property type="entry name" value="Amidohydrolase"/>
</dbReference>
<evidence type="ECO:0000313" key="5">
    <source>
        <dbReference type="Proteomes" id="UP001374803"/>
    </source>
</evidence>
<reference evidence="4" key="1">
    <citation type="submission" date="2021-12" db="EMBL/GenBank/DDBJ databases">
        <title>Discovery of the Pendulisporaceae a myxobacterial family with distinct sporulation behavior and unique specialized metabolism.</title>
        <authorList>
            <person name="Garcia R."/>
            <person name="Popoff A."/>
            <person name="Bader C.D."/>
            <person name="Loehr J."/>
            <person name="Walesch S."/>
            <person name="Walt C."/>
            <person name="Boldt J."/>
            <person name="Bunk B."/>
            <person name="Haeckl F.J.F.P.J."/>
            <person name="Gunesch A.P."/>
            <person name="Birkelbach J."/>
            <person name="Nuebel U."/>
            <person name="Pietschmann T."/>
            <person name="Bach T."/>
            <person name="Mueller R."/>
        </authorList>
    </citation>
    <scope>NUCLEOTIDE SEQUENCE</scope>
    <source>
        <strain evidence="4">MSr11367</strain>
    </source>
</reference>
<keyword evidence="5" id="KW-1185">Reference proteome</keyword>
<dbReference type="Proteomes" id="UP001374803">
    <property type="component" value="Chromosome"/>
</dbReference>
<dbReference type="SUPFAM" id="SSF53187">
    <property type="entry name" value="Zn-dependent exopeptidases"/>
    <property type="match status" value="1"/>
</dbReference>
<dbReference type="InterPro" id="IPR011650">
    <property type="entry name" value="Peptidase_M20_dimer"/>
</dbReference>
<dbReference type="PIRSF" id="PIRSF005962">
    <property type="entry name" value="Pept_M20D_amidohydro"/>
    <property type="match status" value="1"/>
</dbReference>
<dbReference type="InterPro" id="IPR002933">
    <property type="entry name" value="Peptidase_M20"/>
</dbReference>
<sequence>MMKAGIVMVACMASTQCMAENRGVQPAVPLREVDRDIDAVRPKLITWRRDIHSHPELSGQEVRTSKLVADHLRALGLEVTTDVGGHGVVGLLRGGRPGKVVALRADMDALPVKEATGLPFASTVTAPYMDDRAPVMHACGHDGHTAILMGVAEVLVRRKASIPGTVKFIFQPAEEGVSDPRAADAKIGAAAMIAQGVLERPKVDAIFGLHIMPMIPTGTVGYRSGPLLGSADAFEIKIQGKATHGGIPWRGIDPIVTSAKVVLDLQTIVSRQLDISKEPAVITVGSFHGGNRGNIIPESVTMLGTLRTFDDAMRADAKQRIVTVTESVANAHGAKGEVHFAAPGVSVTSNDAALTERMIPALRLATNGKAVVTPKISGTEDFSEFQKVVPGVYVFLGAPPKGKTTETAAANHSPLFDFDEDAMPVGVRTLTTLALDYLASPSAK</sequence>
<dbReference type="RefSeq" id="WP_394836426.1">
    <property type="nucleotide sequence ID" value="NZ_CP089929.1"/>
</dbReference>
<gene>
    <name evidence="4" type="ORF">LVJ94_05915</name>
</gene>
<dbReference type="Pfam" id="PF01546">
    <property type="entry name" value="Peptidase_M20"/>
    <property type="match status" value="1"/>
</dbReference>
<name>A0ABZ2L777_9BACT</name>
<feature type="domain" description="Peptidase M20 dimerisation" evidence="3">
    <location>
        <begin position="233"/>
        <end position="328"/>
    </location>
</feature>
<keyword evidence="1" id="KW-0378">Hydrolase</keyword>
<proteinExistence type="predicted"/>
<dbReference type="SUPFAM" id="SSF55031">
    <property type="entry name" value="Bacterial exopeptidase dimerisation domain"/>
    <property type="match status" value="1"/>
</dbReference>
<evidence type="ECO:0000259" key="3">
    <source>
        <dbReference type="Pfam" id="PF07687"/>
    </source>
</evidence>
<dbReference type="Pfam" id="PF07687">
    <property type="entry name" value="M20_dimer"/>
    <property type="match status" value="1"/>
</dbReference>
<dbReference type="EMBL" id="CP089983">
    <property type="protein sequence ID" value="WXB06769.1"/>
    <property type="molecule type" value="Genomic_DNA"/>
</dbReference>
<dbReference type="NCBIfam" id="TIGR01891">
    <property type="entry name" value="amidohydrolases"/>
    <property type="match status" value="1"/>
</dbReference>
<organism evidence="4 5">
    <name type="scientific">Pendulispora rubella</name>
    <dbReference type="NCBI Taxonomy" id="2741070"/>
    <lineage>
        <taxon>Bacteria</taxon>
        <taxon>Pseudomonadati</taxon>
        <taxon>Myxococcota</taxon>
        <taxon>Myxococcia</taxon>
        <taxon>Myxococcales</taxon>
        <taxon>Sorangiineae</taxon>
        <taxon>Pendulisporaceae</taxon>
        <taxon>Pendulispora</taxon>
    </lineage>
</organism>
<evidence type="ECO:0000313" key="4">
    <source>
        <dbReference type="EMBL" id="WXB06769.1"/>
    </source>
</evidence>
<feature type="chain" id="PRO_5046135210" evidence="2">
    <location>
        <begin position="20"/>
        <end position="444"/>
    </location>
</feature>
<dbReference type="PANTHER" id="PTHR11014">
    <property type="entry name" value="PEPTIDASE M20 FAMILY MEMBER"/>
    <property type="match status" value="1"/>
</dbReference>
<dbReference type="Gene3D" id="3.30.70.360">
    <property type="match status" value="1"/>
</dbReference>
<accession>A0ABZ2L777</accession>
<dbReference type="Gene3D" id="3.40.630.10">
    <property type="entry name" value="Zn peptidases"/>
    <property type="match status" value="1"/>
</dbReference>
<dbReference type="PANTHER" id="PTHR11014:SF63">
    <property type="entry name" value="METALLOPEPTIDASE, PUTATIVE (AFU_ORTHOLOGUE AFUA_6G09600)-RELATED"/>
    <property type="match status" value="1"/>
</dbReference>
<protein>
    <submittedName>
        <fullName evidence="4">Amidohydrolase</fullName>
    </submittedName>
</protein>
<evidence type="ECO:0000256" key="2">
    <source>
        <dbReference type="SAM" id="SignalP"/>
    </source>
</evidence>
<feature type="signal peptide" evidence="2">
    <location>
        <begin position="1"/>
        <end position="19"/>
    </location>
</feature>